<protein>
    <submittedName>
        <fullName evidence="1">Uncharacterized protein</fullName>
    </submittedName>
</protein>
<proteinExistence type="predicted"/>
<reference evidence="1" key="1">
    <citation type="journal article" date="2014" name="Front. Microbiol.">
        <title>High frequency of phylogenetically diverse reductive dehalogenase-homologous genes in deep subseafloor sedimentary metagenomes.</title>
        <authorList>
            <person name="Kawai M."/>
            <person name="Futagami T."/>
            <person name="Toyoda A."/>
            <person name="Takaki Y."/>
            <person name="Nishi S."/>
            <person name="Hori S."/>
            <person name="Arai W."/>
            <person name="Tsubouchi T."/>
            <person name="Morono Y."/>
            <person name="Uchiyama I."/>
            <person name="Ito T."/>
            <person name="Fujiyama A."/>
            <person name="Inagaki F."/>
            <person name="Takami H."/>
        </authorList>
    </citation>
    <scope>NUCLEOTIDE SEQUENCE</scope>
    <source>
        <strain evidence="1">Expedition CK06-06</strain>
    </source>
</reference>
<accession>X1MK83</accession>
<dbReference type="AlphaFoldDB" id="X1MK83"/>
<dbReference type="EMBL" id="BARV01022128">
    <property type="protein sequence ID" value="GAI18451.1"/>
    <property type="molecule type" value="Genomic_DNA"/>
</dbReference>
<sequence length="142" mass="16447">MDVIAAINKAIFDYLRDDKTLPGNLVGIMGNKNIHVGRALRSDKFPYITFGIRPFVDPLMPLLGTGTLEFHLWDKNSLMTKINNMRDRLIWLMDLHEFPLSREEGEVKEAEGVRTFFDSSDMIDEEEEFIQHLVILCTVKYI</sequence>
<evidence type="ECO:0000313" key="1">
    <source>
        <dbReference type="EMBL" id="GAI18451.1"/>
    </source>
</evidence>
<gene>
    <name evidence="1" type="ORF">S06H3_36517</name>
</gene>
<comment type="caution">
    <text evidence="1">The sequence shown here is derived from an EMBL/GenBank/DDBJ whole genome shotgun (WGS) entry which is preliminary data.</text>
</comment>
<name>X1MK83_9ZZZZ</name>
<organism evidence="1">
    <name type="scientific">marine sediment metagenome</name>
    <dbReference type="NCBI Taxonomy" id="412755"/>
    <lineage>
        <taxon>unclassified sequences</taxon>
        <taxon>metagenomes</taxon>
        <taxon>ecological metagenomes</taxon>
    </lineage>
</organism>
<feature type="non-terminal residue" evidence="1">
    <location>
        <position position="142"/>
    </location>
</feature>